<comment type="caution">
    <text evidence="1">The sequence shown here is derived from an EMBL/GenBank/DDBJ whole genome shotgun (WGS) entry which is preliminary data.</text>
</comment>
<evidence type="ECO:0000313" key="2">
    <source>
        <dbReference type="Proteomes" id="UP000018861"/>
    </source>
</evidence>
<organism evidence="1 2">
    <name type="scientific">Bacteroides pyogenes JCM 6292</name>
    <dbReference type="NCBI Taxonomy" id="1235809"/>
    <lineage>
        <taxon>Bacteria</taxon>
        <taxon>Pseudomonadati</taxon>
        <taxon>Bacteroidota</taxon>
        <taxon>Bacteroidia</taxon>
        <taxon>Bacteroidales</taxon>
        <taxon>Bacteroidaceae</taxon>
        <taxon>Bacteroides</taxon>
    </lineage>
</organism>
<sequence>MTTEAVRQGFRTGDSNYTVEQAWSEWQQFCSKWGGTTEASANAQRIPLMNSKVLPDSNNLKFGSDLVLD</sequence>
<reference evidence="1 2" key="1">
    <citation type="journal article" date="2014" name="Genome Announc.">
        <title>Draft Genome Sequences of Three Strains of Bacteroides pyogenes Isolated from a Cat and Swine.</title>
        <authorList>
            <person name="Sakamoto M."/>
            <person name="Oshima K."/>
            <person name="Suda W."/>
            <person name="Kitamura K."/>
            <person name="Iida T."/>
            <person name="Hattori M."/>
            <person name="Ohkuma M."/>
        </authorList>
    </citation>
    <scope>NUCLEOTIDE SEQUENCE [LARGE SCALE GENOMIC DNA]</scope>
    <source>
        <strain evidence="1 2">JCM 6292</strain>
    </source>
</reference>
<accession>W4PAM2</accession>
<gene>
    <name evidence="1" type="ORF">JCM6292_3312</name>
</gene>
<proteinExistence type="predicted"/>
<dbReference type="AlphaFoldDB" id="W4PAM2"/>
<evidence type="ECO:0000313" key="1">
    <source>
        <dbReference type="EMBL" id="GAE16817.1"/>
    </source>
</evidence>
<dbReference type="EMBL" id="BAIQ01000044">
    <property type="protein sequence ID" value="GAE16817.1"/>
    <property type="molecule type" value="Genomic_DNA"/>
</dbReference>
<dbReference type="Proteomes" id="UP000018861">
    <property type="component" value="Unassembled WGS sequence"/>
</dbReference>
<name>W4PAM2_9BACE</name>
<protein>
    <submittedName>
        <fullName evidence="1">Uncharacterized protein</fullName>
    </submittedName>
</protein>